<name>A0A176WR84_MARPO</name>
<comment type="caution">
    <text evidence="1">The sequence shown here is derived from an EMBL/GenBank/DDBJ whole genome shotgun (WGS) entry which is preliminary data.</text>
</comment>
<organism evidence="1 2">
    <name type="scientific">Marchantia polymorpha subsp. ruderalis</name>
    <dbReference type="NCBI Taxonomy" id="1480154"/>
    <lineage>
        <taxon>Eukaryota</taxon>
        <taxon>Viridiplantae</taxon>
        <taxon>Streptophyta</taxon>
        <taxon>Embryophyta</taxon>
        <taxon>Marchantiophyta</taxon>
        <taxon>Marchantiopsida</taxon>
        <taxon>Marchantiidae</taxon>
        <taxon>Marchantiales</taxon>
        <taxon>Marchantiaceae</taxon>
        <taxon>Marchantia</taxon>
    </lineage>
</organism>
<dbReference type="Proteomes" id="UP000077202">
    <property type="component" value="Unassembled WGS sequence"/>
</dbReference>
<reference evidence="1" key="1">
    <citation type="submission" date="2016-03" db="EMBL/GenBank/DDBJ databases">
        <title>Mechanisms controlling the formation of the plant cell surface in tip-growing cells are functionally conserved among land plants.</title>
        <authorList>
            <person name="Honkanen S."/>
            <person name="Jones V.A."/>
            <person name="Morieri G."/>
            <person name="Champion C."/>
            <person name="Hetherington A.J."/>
            <person name="Kelly S."/>
            <person name="Saint-Marcoux D."/>
            <person name="Proust H."/>
            <person name="Prescott H."/>
            <person name="Dolan L."/>
        </authorList>
    </citation>
    <scope>NUCLEOTIDE SEQUENCE [LARGE SCALE GENOMIC DNA]</scope>
    <source>
        <tissue evidence="1">Whole gametophyte</tissue>
    </source>
</reference>
<dbReference type="EMBL" id="LVLJ01000109">
    <property type="protein sequence ID" value="OAE35627.1"/>
    <property type="molecule type" value="Genomic_DNA"/>
</dbReference>
<accession>A0A176WR84</accession>
<sequence length="111" mass="12306">MVVAFLDFLQDSVVILLKYLDGKQDKFAVSEEAGLYVEMLNNRTGSKRAASIKTAEDVERVARECATATESSEGFKQVRIRAFGAVGLEYAIQGSFLLKIEYRVGCDSCRL</sequence>
<evidence type="ECO:0000313" key="2">
    <source>
        <dbReference type="Proteomes" id="UP000077202"/>
    </source>
</evidence>
<keyword evidence="2" id="KW-1185">Reference proteome</keyword>
<dbReference type="AlphaFoldDB" id="A0A176WR84"/>
<evidence type="ECO:0000313" key="1">
    <source>
        <dbReference type="EMBL" id="OAE35627.1"/>
    </source>
</evidence>
<protein>
    <submittedName>
        <fullName evidence="1">Uncharacterized protein</fullName>
    </submittedName>
</protein>
<proteinExistence type="predicted"/>
<gene>
    <name evidence="1" type="ORF">AXG93_550s1010</name>
</gene>